<dbReference type="Proteomes" id="UP000594454">
    <property type="component" value="Chromosome 2"/>
</dbReference>
<name>A0A7R8UGJ0_HERIL</name>
<proteinExistence type="predicted"/>
<dbReference type="OrthoDB" id="8059660at2759"/>
<sequence length="197" mass="21966">MFQYTSLFILYVFGFLAESIEGKIQVKIINTTGIPNPDHLEMTVNLIKSANGEVVDVDSNLKADIGSALFLWIDLQTKTEVSGYETLFKSENLDLCILLDSAKEHPLAIPFLENVNKHGNIPQTCPISKGHYYLKGFHINGEILPSFCPSGNFRLNFGVTYLSQNNITEKLFEMKWDVEIINDSQIGTGMEIPGSSS</sequence>
<feature type="signal peptide" evidence="2">
    <location>
        <begin position="1"/>
        <end position="22"/>
    </location>
</feature>
<dbReference type="InterPro" id="IPR036846">
    <property type="entry name" value="GM2-AP_sf"/>
</dbReference>
<dbReference type="Pfam" id="PF06477">
    <property type="entry name" value="DUF1091"/>
    <property type="match status" value="1"/>
</dbReference>
<evidence type="ECO:0000313" key="3">
    <source>
        <dbReference type="EMBL" id="CAD7080290.1"/>
    </source>
</evidence>
<dbReference type="AlphaFoldDB" id="A0A7R8UGJ0"/>
<evidence type="ECO:0008006" key="5">
    <source>
        <dbReference type="Google" id="ProtNLM"/>
    </source>
</evidence>
<evidence type="ECO:0000313" key="4">
    <source>
        <dbReference type="Proteomes" id="UP000594454"/>
    </source>
</evidence>
<protein>
    <recommendedName>
        <fullName evidence="5">MD-2-related lipid-recognition domain-containing protein</fullName>
    </recommendedName>
</protein>
<feature type="chain" id="PRO_5031002599" description="MD-2-related lipid-recognition domain-containing protein" evidence="2">
    <location>
        <begin position="23"/>
        <end position="197"/>
    </location>
</feature>
<accession>A0A7R8UGJ0</accession>
<dbReference type="InterPro" id="IPR010512">
    <property type="entry name" value="DUF1091"/>
</dbReference>
<organism evidence="3 4">
    <name type="scientific">Hermetia illucens</name>
    <name type="common">Black soldier fly</name>
    <dbReference type="NCBI Taxonomy" id="343691"/>
    <lineage>
        <taxon>Eukaryota</taxon>
        <taxon>Metazoa</taxon>
        <taxon>Ecdysozoa</taxon>
        <taxon>Arthropoda</taxon>
        <taxon>Hexapoda</taxon>
        <taxon>Insecta</taxon>
        <taxon>Pterygota</taxon>
        <taxon>Neoptera</taxon>
        <taxon>Endopterygota</taxon>
        <taxon>Diptera</taxon>
        <taxon>Brachycera</taxon>
        <taxon>Stratiomyomorpha</taxon>
        <taxon>Stratiomyidae</taxon>
        <taxon>Hermetiinae</taxon>
        <taxon>Hermetia</taxon>
    </lineage>
</organism>
<dbReference type="EMBL" id="LR899010">
    <property type="protein sequence ID" value="CAD7080290.1"/>
    <property type="molecule type" value="Genomic_DNA"/>
</dbReference>
<dbReference type="OMA" id="ISKGHYY"/>
<keyword evidence="4" id="KW-1185">Reference proteome</keyword>
<dbReference type="Gene3D" id="2.70.220.10">
    <property type="entry name" value="Ganglioside GM2 activator"/>
    <property type="match status" value="1"/>
</dbReference>
<dbReference type="SMART" id="SM00697">
    <property type="entry name" value="DM8"/>
    <property type="match status" value="1"/>
</dbReference>
<evidence type="ECO:0000256" key="1">
    <source>
        <dbReference type="ARBA" id="ARBA00022729"/>
    </source>
</evidence>
<evidence type="ECO:0000256" key="2">
    <source>
        <dbReference type="SAM" id="SignalP"/>
    </source>
</evidence>
<dbReference type="PANTHER" id="PTHR20898">
    <property type="entry name" value="DAEDALUS ON 3-RELATED-RELATED"/>
    <property type="match status" value="1"/>
</dbReference>
<reference evidence="3 4" key="1">
    <citation type="submission" date="2020-11" db="EMBL/GenBank/DDBJ databases">
        <authorList>
            <person name="Wallbank WR R."/>
            <person name="Pardo Diaz C."/>
            <person name="Kozak K."/>
            <person name="Martin S."/>
            <person name="Jiggins C."/>
            <person name="Moest M."/>
            <person name="Warren A I."/>
            <person name="Generalovic N T."/>
            <person name="Byers J.R.P. K."/>
            <person name="Montejo-Kovacevich G."/>
            <person name="Yen C E."/>
        </authorList>
    </citation>
    <scope>NUCLEOTIDE SEQUENCE [LARGE SCALE GENOMIC DNA]</scope>
</reference>
<dbReference type="InParanoid" id="A0A7R8UGJ0"/>
<keyword evidence="1 2" id="KW-0732">Signal</keyword>
<gene>
    <name evidence="3" type="ORF">HERILL_LOCUS3453</name>
</gene>